<feature type="transmembrane region" description="Helical" evidence="1">
    <location>
        <begin position="290"/>
        <end position="307"/>
    </location>
</feature>
<dbReference type="EMBL" id="KZ303842">
    <property type="protein sequence ID" value="PHZ17444.1"/>
    <property type="molecule type" value="Genomic_DNA"/>
</dbReference>
<evidence type="ECO:0000313" key="2">
    <source>
        <dbReference type="EMBL" id="PHZ17444.1"/>
    </source>
</evidence>
<keyword evidence="1" id="KW-1133">Transmembrane helix</keyword>
<name>A0A2G4T8V1_RHIZD</name>
<evidence type="ECO:0000256" key="1">
    <source>
        <dbReference type="SAM" id="Phobius"/>
    </source>
</evidence>
<keyword evidence="1" id="KW-0472">Membrane</keyword>
<keyword evidence="3" id="KW-1185">Reference proteome</keyword>
<feature type="transmembrane region" description="Helical" evidence="1">
    <location>
        <begin position="148"/>
        <end position="165"/>
    </location>
</feature>
<feature type="transmembrane region" description="Helical" evidence="1">
    <location>
        <begin position="119"/>
        <end position="136"/>
    </location>
</feature>
<dbReference type="STRING" id="1340429.A0A2G4T8V1"/>
<proteinExistence type="predicted"/>
<gene>
    <name evidence="2" type="ORF">RHIMIDRAFT_232871</name>
</gene>
<organism evidence="2 3">
    <name type="scientific">Rhizopus microsporus ATCC 52813</name>
    <dbReference type="NCBI Taxonomy" id="1340429"/>
    <lineage>
        <taxon>Eukaryota</taxon>
        <taxon>Fungi</taxon>
        <taxon>Fungi incertae sedis</taxon>
        <taxon>Mucoromycota</taxon>
        <taxon>Mucoromycotina</taxon>
        <taxon>Mucoromycetes</taxon>
        <taxon>Mucorales</taxon>
        <taxon>Mucorineae</taxon>
        <taxon>Rhizopodaceae</taxon>
        <taxon>Rhizopus</taxon>
    </lineage>
</organism>
<reference evidence="2 3" key="1">
    <citation type="journal article" date="2016" name="Proc. Natl. Acad. Sci. U.S.A.">
        <title>Lipid metabolic changes in an early divergent fungus govern the establishment of a mutualistic symbiosis with endobacteria.</title>
        <authorList>
            <person name="Lastovetsky O.A."/>
            <person name="Gaspar M.L."/>
            <person name="Mondo S.J."/>
            <person name="LaButti K.M."/>
            <person name="Sandor L."/>
            <person name="Grigoriev I.V."/>
            <person name="Henry S.A."/>
            <person name="Pawlowska T.E."/>
        </authorList>
    </citation>
    <scope>NUCLEOTIDE SEQUENCE [LARGE SCALE GENOMIC DNA]</scope>
    <source>
        <strain evidence="2 3">ATCC 52813</strain>
    </source>
</reference>
<accession>A0A2G4T8V1</accession>
<feature type="transmembrane region" description="Helical" evidence="1">
    <location>
        <begin position="186"/>
        <end position="204"/>
    </location>
</feature>
<dbReference type="Proteomes" id="UP000242254">
    <property type="component" value="Unassembled WGS sequence"/>
</dbReference>
<dbReference type="AlphaFoldDB" id="A0A2G4T8V1"/>
<protein>
    <submittedName>
        <fullName evidence="2">Uncharacterized protein</fullName>
    </submittedName>
</protein>
<dbReference type="GeneID" id="35438820"/>
<feature type="transmembrane region" description="Helical" evidence="1">
    <location>
        <begin position="351"/>
        <end position="374"/>
    </location>
</feature>
<keyword evidence="1" id="KW-0812">Transmembrane</keyword>
<dbReference type="RefSeq" id="XP_023471152.1">
    <property type="nucleotide sequence ID" value="XM_023607830.1"/>
</dbReference>
<evidence type="ECO:0000313" key="3">
    <source>
        <dbReference type="Proteomes" id="UP000242254"/>
    </source>
</evidence>
<sequence length="383" mass="43650">MALYSSPNSWYDFFNSKPQKGDMGFGRFFIRGSRFINGKHEKVKRRAKVTNCAVQGQYTPFAYPWRLAQPIEIGQYIAWSAYLVHQIGQSLILAKVQLSKKEKLIRWSDDYQWWNWQMVYLNTFMLVFKLIHGHLFYDGLAATIPEGIAQGSVVAILVIAIVIAIPRRGIIFGIGKHSARDVVHFVKKYHGYLMSFGTVLNFHYHPVEGTMGHLFGFVYQCLLIWQSTNFLHKSHRNASWTLLLETWVFIHGTLTAIIQPGIGWQIFSYGFAIMFLLNQVYQTQICQSKMIMTVAHTVFAFSMYLGFKNDKAYYRATFIPVTEYACVYFVLGVGSLALYTIQCTNSSLLKLFVTLSASALVSIALTAGLAYVLAGNLVVYNDY</sequence>
<feature type="transmembrane region" description="Helical" evidence="1">
    <location>
        <begin position="264"/>
        <end position="281"/>
    </location>
</feature>
<feature type="transmembrane region" description="Helical" evidence="1">
    <location>
        <begin position="313"/>
        <end position="339"/>
    </location>
</feature>